<dbReference type="RefSeq" id="WP_126077042.1">
    <property type="nucleotide sequence ID" value="NZ_CP051166.1"/>
</dbReference>
<evidence type="ECO:0000313" key="1">
    <source>
        <dbReference type="EMBL" id="RSZ55963.1"/>
    </source>
</evidence>
<gene>
    <name evidence="1" type="ORF">EJB06_26510</name>
</gene>
<comment type="caution">
    <text evidence="1">The sequence shown here is derived from an EMBL/GenBank/DDBJ whole genome shotgun (WGS) entry which is preliminary data.</text>
</comment>
<accession>A0A430HEL8</accession>
<evidence type="ECO:0000313" key="2">
    <source>
        <dbReference type="Proteomes" id="UP000278085"/>
    </source>
</evidence>
<name>A0A430HEL8_9BURK</name>
<dbReference type="OrthoDB" id="8747576at2"/>
<reference evidence="1 2" key="1">
    <citation type="submission" date="2018-12" db="EMBL/GenBank/DDBJ databases">
        <authorList>
            <person name="Yang E."/>
        </authorList>
    </citation>
    <scope>NUCLEOTIDE SEQUENCE [LARGE SCALE GENOMIC DNA]</scope>
    <source>
        <strain evidence="1 2">SOD</strain>
    </source>
</reference>
<dbReference type="Proteomes" id="UP000278085">
    <property type="component" value="Unassembled WGS sequence"/>
</dbReference>
<sequence length="402" mass="44384">MAPALLARVGGHSAKAIITCMLAMPAYLSLGALRLPDDPNLTPLPPRPHSVKEAVELPPKLTAWVSDHFGFRTSFIEAGNILRFRLFHEFSTVQLAYGQNGRYFMAAHAKTVGPYQAMTTVCGKGKANDSTIPYLNKLFTAFHAAGMQPKLLVVPSSPAVYPEDVPSSLVEECTSTDTAAARVLAAPELLPEARSAILYPLKEMREIKKTATLFPKTWFHWGGAGLDQVARLTVSTFWQMPLDQPPLKLRTYMDRSDLAHMMIGIDLKSEMTDPDHGASGIQACFGGDCFPEIASVSRILGDVSRFRNPHAPKRRLLIVSDSFGAKMAQWLSRYYGEVEHFCSSHTFELSPQQVDEMKAYIYRQPADTDILFLYHDGGAMYDVLRNGTQMILPAPLAPTPTP</sequence>
<organism evidence="1 2">
    <name type="scientific">Massilia atriviolacea</name>
    <dbReference type="NCBI Taxonomy" id="2495579"/>
    <lineage>
        <taxon>Bacteria</taxon>
        <taxon>Pseudomonadati</taxon>
        <taxon>Pseudomonadota</taxon>
        <taxon>Betaproteobacteria</taxon>
        <taxon>Burkholderiales</taxon>
        <taxon>Oxalobacteraceae</taxon>
        <taxon>Telluria group</taxon>
        <taxon>Massilia</taxon>
    </lineage>
</organism>
<proteinExistence type="predicted"/>
<keyword evidence="2" id="KW-1185">Reference proteome</keyword>
<dbReference type="EMBL" id="RXLQ01000019">
    <property type="protein sequence ID" value="RSZ55963.1"/>
    <property type="molecule type" value="Genomic_DNA"/>
</dbReference>
<evidence type="ECO:0008006" key="3">
    <source>
        <dbReference type="Google" id="ProtNLM"/>
    </source>
</evidence>
<dbReference type="AlphaFoldDB" id="A0A430HEL8"/>
<protein>
    <recommendedName>
        <fullName evidence="3">AlgX/AlgJ SGNH hydrolase-like domain-containing protein</fullName>
    </recommendedName>
</protein>